<gene>
    <name evidence="1" type="ORF">QQZ08_007447</name>
</gene>
<name>A0ABR1HYE9_9HYPO</name>
<accession>A0ABR1HYE9</accession>
<comment type="caution">
    <text evidence="1">The sequence shown here is derived from an EMBL/GenBank/DDBJ whole genome shotgun (WGS) entry which is preliminary data.</text>
</comment>
<dbReference type="EMBL" id="JAZAVK010000072">
    <property type="protein sequence ID" value="KAK7425999.1"/>
    <property type="molecule type" value="Genomic_DNA"/>
</dbReference>
<keyword evidence="2" id="KW-1185">Reference proteome</keyword>
<protein>
    <submittedName>
        <fullName evidence="1">Uncharacterized protein</fullName>
    </submittedName>
</protein>
<dbReference type="Proteomes" id="UP001498421">
    <property type="component" value="Unassembled WGS sequence"/>
</dbReference>
<proteinExistence type="predicted"/>
<organism evidence="1 2">
    <name type="scientific">Neonectria magnoliae</name>
    <dbReference type="NCBI Taxonomy" id="2732573"/>
    <lineage>
        <taxon>Eukaryota</taxon>
        <taxon>Fungi</taxon>
        <taxon>Dikarya</taxon>
        <taxon>Ascomycota</taxon>
        <taxon>Pezizomycotina</taxon>
        <taxon>Sordariomycetes</taxon>
        <taxon>Hypocreomycetidae</taxon>
        <taxon>Hypocreales</taxon>
        <taxon>Nectriaceae</taxon>
        <taxon>Neonectria</taxon>
    </lineage>
</organism>
<evidence type="ECO:0000313" key="2">
    <source>
        <dbReference type="Proteomes" id="UP001498421"/>
    </source>
</evidence>
<sequence length="356" mass="41075">MAPTKRAPRKSLSGKAPRKLLAVSRYLQFEDYARCNYTVVSHNRGTSQGVGKLGVQLYCLGNPQPSPEALGNSFLSCPAIINVGHMGNRWPRVDVYSGFYTVEECVEHHRQEKAFRKQAVQEMRPKAAAGLSEDAHEKLISEVRGKEPLPHIVPTWCASAKFWREYHTSNRYRSWIFIMPEGCLSWDGVVEKGLFQVQFDLDVTPAMETETFDCNVYKDTKLQNDKYGWVEVERSGVEQYVPVQRTLLCCREQPRDAFFGLGEEYDVDRMNKVMHAWKTPGYKDTLDHAWDQATLAFWDCAYRRPSCDGCSEDEPHDVYEVELNEHYFDDDGQCIACRRATDYRRRSKRIAARTQK</sequence>
<reference evidence="1 2" key="1">
    <citation type="journal article" date="2025" name="Microbiol. Resour. Announc.">
        <title>Draft genome sequences for Neonectria magnoliae and Neonectria punicea, canker pathogens of Liriodendron tulipifera and Acer saccharum in West Virginia.</title>
        <authorList>
            <person name="Petronek H.M."/>
            <person name="Kasson M.T."/>
            <person name="Metheny A.M."/>
            <person name="Stauder C.M."/>
            <person name="Lovett B."/>
            <person name="Lynch S.C."/>
            <person name="Garnas J.R."/>
            <person name="Kasson L.R."/>
            <person name="Stajich J.E."/>
        </authorList>
    </citation>
    <scope>NUCLEOTIDE SEQUENCE [LARGE SCALE GENOMIC DNA]</scope>
    <source>
        <strain evidence="1 2">NRRL 64651</strain>
    </source>
</reference>
<evidence type="ECO:0000313" key="1">
    <source>
        <dbReference type="EMBL" id="KAK7425999.1"/>
    </source>
</evidence>